<reference evidence="6 7" key="1">
    <citation type="submission" date="2019-03" db="EMBL/GenBank/DDBJ databases">
        <title>Sequencing the genomes of 1000 actinobacteria strains.</title>
        <authorList>
            <person name="Klenk H.-P."/>
        </authorList>
    </citation>
    <scope>NUCLEOTIDE SEQUENCE [LARGE SCALE GENOMIC DNA]</scope>
    <source>
        <strain evidence="6 7">DSM 18936</strain>
    </source>
</reference>
<dbReference type="EMBL" id="SOAU01000001">
    <property type="protein sequence ID" value="TDT17915.1"/>
    <property type="molecule type" value="Genomic_DNA"/>
</dbReference>
<dbReference type="InterPro" id="IPR004369">
    <property type="entry name" value="Prolyl-tRNA_editing_YbaK/EbsC"/>
</dbReference>
<dbReference type="Pfam" id="PF04073">
    <property type="entry name" value="tRNA_edit"/>
    <property type="match status" value="1"/>
</dbReference>
<organism evidence="6 7">
    <name type="scientific">Ilumatobacter fluminis</name>
    <dbReference type="NCBI Taxonomy" id="467091"/>
    <lineage>
        <taxon>Bacteria</taxon>
        <taxon>Bacillati</taxon>
        <taxon>Actinomycetota</taxon>
        <taxon>Acidimicrobiia</taxon>
        <taxon>Acidimicrobiales</taxon>
        <taxon>Ilumatobacteraceae</taxon>
        <taxon>Ilumatobacter</taxon>
    </lineage>
</organism>
<dbReference type="PANTHER" id="PTHR30411:SF0">
    <property type="entry name" value="CYS-TRNA(PRO)_CYS-TRNA(CYS) DEACYLASE YBAK"/>
    <property type="match status" value="1"/>
</dbReference>
<evidence type="ECO:0000256" key="3">
    <source>
        <dbReference type="ARBA" id="ARBA00023239"/>
    </source>
</evidence>
<dbReference type="AlphaFoldDB" id="A0A4R7I380"/>
<evidence type="ECO:0000256" key="1">
    <source>
        <dbReference type="ARBA" id="ARBA00009798"/>
    </source>
</evidence>
<evidence type="ECO:0000313" key="6">
    <source>
        <dbReference type="EMBL" id="TDT17915.1"/>
    </source>
</evidence>
<dbReference type="GO" id="GO:0006412">
    <property type="term" value="P:translation"/>
    <property type="evidence" value="ECO:0007669"/>
    <property type="project" value="UniProtKB-KW"/>
</dbReference>
<name>A0A4R7I380_9ACTN</name>
<accession>A0A4R7I380</accession>
<dbReference type="GO" id="GO:0016829">
    <property type="term" value="F:lyase activity"/>
    <property type="evidence" value="ECO:0007669"/>
    <property type="project" value="UniProtKB-KW"/>
</dbReference>
<dbReference type="EC" id="4.2.-.-" evidence="4"/>
<protein>
    <recommendedName>
        <fullName evidence="4">Cys-tRNA(Pro)/Cys-tRNA(Cys) deacylase</fullName>
        <ecNumber evidence="4">4.2.-.-</ecNumber>
    </recommendedName>
</protein>
<evidence type="ECO:0000313" key="7">
    <source>
        <dbReference type="Proteomes" id="UP000294558"/>
    </source>
</evidence>
<evidence type="ECO:0000256" key="2">
    <source>
        <dbReference type="ARBA" id="ARBA00022917"/>
    </source>
</evidence>
<dbReference type="SUPFAM" id="SSF55826">
    <property type="entry name" value="YbaK/ProRS associated domain"/>
    <property type="match status" value="1"/>
</dbReference>
<dbReference type="Gene3D" id="3.90.960.10">
    <property type="entry name" value="YbaK/aminoacyl-tRNA synthetase-associated domain"/>
    <property type="match status" value="1"/>
</dbReference>
<proteinExistence type="inferred from homology"/>
<comment type="similarity">
    <text evidence="1 4">Belongs to the prolyl-tRNA editing family. YbaK/EbsC subfamily.</text>
</comment>
<dbReference type="NCBIfam" id="TIGR00011">
    <property type="entry name" value="YbaK_EbsC"/>
    <property type="match status" value="1"/>
</dbReference>
<sequence>MTPAINELDAAGIAYTTHEYEHDGDGHDFGMEAATKLGLDPDQVFKTLLVTADGEQAVAIVPVSGKLALKAVGRALGAKRVEMCDPSVAERITGYVRGGISPFGQKKRLRTVVDEIATVYDVVYVSGGKRGLDIGVAPADLVTHLDAVVADVAAG</sequence>
<feature type="domain" description="YbaK/aminoacyl-tRNA synthetase-associated" evidence="5">
    <location>
        <begin position="32"/>
        <end position="142"/>
    </location>
</feature>
<dbReference type="InterPro" id="IPR036754">
    <property type="entry name" value="YbaK/aa-tRNA-synt-asso_dom_sf"/>
</dbReference>
<comment type="caution">
    <text evidence="6">The sequence shown here is derived from an EMBL/GenBank/DDBJ whole genome shotgun (WGS) entry which is preliminary data.</text>
</comment>
<dbReference type="PANTHER" id="PTHR30411">
    <property type="entry name" value="CYTOPLASMIC PROTEIN"/>
    <property type="match status" value="1"/>
</dbReference>
<dbReference type="InterPro" id="IPR007214">
    <property type="entry name" value="YbaK/aa-tRNA-synth-assoc-dom"/>
</dbReference>
<gene>
    <name evidence="6" type="ORF">BDK89_3528</name>
</gene>
<keyword evidence="3 4" id="KW-0456">Lyase</keyword>
<dbReference type="Proteomes" id="UP000294558">
    <property type="component" value="Unassembled WGS sequence"/>
</dbReference>
<dbReference type="RefSeq" id="WP_133870166.1">
    <property type="nucleotide sequence ID" value="NZ_SOAU01000001.1"/>
</dbReference>
<evidence type="ECO:0000259" key="5">
    <source>
        <dbReference type="Pfam" id="PF04073"/>
    </source>
</evidence>
<dbReference type="OrthoDB" id="9809296at2"/>
<dbReference type="CDD" id="cd00002">
    <property type="entry name" value="YbaK_deacylase"/>
    <property type="match status" value="1"/>
</dbReference>
<dbReference type="GO" id="GO:0002161">
    <property type="term" value="F:aminoacyl-tRNA deacylase activity"/>
    <property type="evidence" value="ECO:0007669"/>
    <property type="project" value="InterPro"/>
</dbReference>
<keyword evidence="7" id="KW-1185">Reference proteome</keyword>
<keyword evidence="2 4" id="KW-0648">Protein biosynthesis</keyword>
<dbReference type="PIRSF" id="PIRSF006181">
    <property type="entry name" value="EbsC_YbaK"/>
    <property type="match status" value="1"/>
</dbReference>
<evidence type="ECO:0000256" key="4">
    <source>
        <dbReference type="PIRNR" id="PIRNR006181"/>
    </source>
</evidence>